<dbReference type="EMBL" id="MW911668">
    <property type="protein sequence ID" value="QXV90459.1"/>
    <property type="molecule type" value="Genomic_DNA"/>
</dbReference>
<evidence type="ECO:0000313" key="1">
    <source>
        <dbReference type="EMBL" id="QXV90459.1"/>
    </source>
</evidence>
<reference evidence="1" key="1">
    <citation type="journal article" date="2021" name="Antibiotics">
        <title>Emergence of Hybrid Resistance and Virulence Plasmids Harboring New Delhi Metallo-beta-Lactamase in Klebsiella pneumoniae in Russia.</title>
        <authorList>
            <person name="Starkova P."/>
            <person name="Lazareva I."/>
            <person name="Avdeeva A."/>
            <person name="Sulian O."/>
            <person name="Likholetova D."/>
            <person name="Ageevets V."/>
            <person name="Lebedeva M."/>
            <person name="Gostev V."/>
            <person name="Sopova J."/>
            <person name="Sidorenko S."/>
        </authorList>
    </citation>
    <scope>NUCLEOTIDE SEQUENCE</scope>
    <source>
        <plasmid evidence="1">phvKpST874_NDM-1_2471</plasmid>
    </source>
</reference>
<accession>A0A8F7KQW3</accession>
<dbReference type="AlphaFoldDB" id="A0A8F7KQW3"/>
<name>A0A8F7KQW3_KLEPN</name>
<geneLocation type="plasmid" evidence="1">
    <name>phvKpST874_NDM-1_2471</name>
</geneLocation>
<proteinExistence type="predicted"/>
<organism evidence="1">
    <name type="scientific">Klebsiella pneumoniae subsp. pneumoniae</name>
    <dbReference type="NCBI Taxonomy" id="72407"/>
    <lineage>
        <taxon>Bacteria</taxon>
        <taxon>Pseudomonadati</taxon>
        <taxon>Pseudomonadota</taxon>
        <taxon>Gammaproteobacteria</taxon>
        <taxon>Enterobacterales</taxon>
        <taxon>Enterobacteriaceae</taxon>
        <taxon>Klebsiella/Raoultella group</taxon>
        <taxon>Klebsiella</taxon>
        <taxon>Klebsiella pneumoniae complex</taxon>
    </lineage>
</organism>
<sequence>MSAVASGIRLRTTWLFSPAAHYESAVTLVSDCELRGCFQLLHIRSLMRLKVSDCEQGGCFQLLRIRNPLRLKIYDCEQGSYCICGASSEFRGFRDVAANNGMILFIQVFMSKLSHK</sequence>
<keyword evidence="1" id="KW-0614">Plasmid</keyword>
<protein>
    <submittedName>
        <fullName evidence="1">Uncharacterized protein</fullName>
    </submittedName>
</protein>